<feature type="chain" id="PRO_5028839522" evidence="1">
    <location>
        <begin position="18"/>
        <end position="197"/>
    </location>
</feature>
<comment type="caution">
    <text evidence="2">The sequence shown here is derived from an EMBL/GenBank/DDBJ whole genome shotgun (WGS) entry which is preliminary data.</text>
</comment>
<accession>A0A7C8IKZ0</accession>
<evidence type="ECO:0000256" key="1">
    <source>
        <dbReference type="SAM" id="SignalP"/>
    </source>
</evidence>
<feature type="signal peptide" evidence="1">
    <location>
        <begin position="1"/>
        <end position="17"/>
    </location>
</feature>
<gene>
    <name evidence="2" type="ORF">BDV95DRAFT_316424</name>
</gene>
<protein>
    <submittedName>
        <fullName evidence="2">Uncharacterized protein</fullName>
    </submittedName>
</protein>
<evidence type="ECO:0000313" key="2">
    <source>
        <dbReference type="EMBL" id="KAF2875387.1"/>
    </source>
</evidence>
<dbReference type="EMBL" id="JAADJZ010000005">
    <property type="protein sequence ID" value="KAF2875387.1"/>
    <property type="molecule type" value="Genomic_DNA"/>
</dbReference>
<organism evidence="2 3">
    <name type="scientific">Massariosphaeria phaeospora</name>
    <dbReference type="NCBI Taxonomy" id="100035"/>
    <lineage>
        <taxon>Eukaryota</taxon>
        <taxon>Fungi</taxon>
        <taxon>Dikarya</taxon>
        <taxon>Ascomycota</taxon>
        <taxon>Pezizomycotina</taxon>
        <taxon>Dothideomycetes</taxon>
        <taxon>Pleosporomycetidae</taxon>
        <taxon>Pleosporales</taxon>
        <taxon>Pleosporales incertae sedis</taxon>
        <taxon>Massariosphaeria</taxon>
    </lineage>
</organism>
<dbReference type="AlphaFoldDB" id="A0A7C8IKZ0"/>
<reference evidence="2 3" key="1">
    <citation type="submission" date="2020-01" db="EMBL/GenBank/DDBJ databases">
        <authorList>
            <consortium name="DOE Joint Genome Institute"/>
            <person name="Haridas S."/>
            <person name="Albert R."/>
            <person name="Binder M."/>
            <person name="Bloem J."/>
            <person name="Labutti K."/>
            <person name="Salamov A."/>
            <person name="Andreopoulos B."/>
            <person name="Baker S.E."/>
            <person name="Barry K."/>
            <person name="Bills G."/>
            <person name="Bluhm B.H."/>
            <person name="Cannon C."/>
            <person name="Castanera R."/>
            <person name="Culley D.E."/>
            <person name="Daum C."/>
            <person name="Ezra D."/>
            <person name="Gonzalez J.B."/>
            <person name="Henrissat B."/>
            <person name="Kuo A."/>
            <person name="Liang C."/>
            <person name="Lipzen A."/>
            <person name="Lutzoni F."/>
            <person name="Magnuson J."/>
            <person name="Mondo S."/>
            <person name="Nolan M."/>
            <person name="Ohm R."/>
            <person name="Pangilinan J."/>
            <person name="Park H.-J.H."/>
            <person name="Ramirez L."/>
            <person name="Alfaro M."/>
            <person name="Sun H."/>
            <person name="Tritt A."/>
            <person name="Yoshinaga Y."/>
            <person name="Zwiers L.-H.L."/>
            <person name="Turgeon B.G."/>
            <person name="Goodwin S.B."/>
            <person name="Spatafora J.W."/>
            <person name="Crous P.W."/>
            <person name="Grigoriev I.V."/>
        </authorList>
    </citation>
    <scope>NUCLEOTIDE SEQUENCE [LARGE SCALE GENOMIC DNA]</scope>
    <source>
        <strain evidence="2 3">CBS 611.86</strain>
    </source>
</reference>
<dbReference type="OrthoDB" id="3518533at2759"/>
<proteinExistence type="predicted"/>
<dbReference type="Proteomes" id="UP000481861">
    <property type="component" value="Unassembled WGS sequence"/>
</dbReference>
<keyword evidence="3" id="KW-1185">Reference proteome</keyword>
<sequence length="197" mass="20416">MQFTISTLALLSSLAAAAPTHDARGTGIGTTFNLIFKGLGTAPKPVAALNSGTWFVASRNLRAEMVSDGTQANLFYRYNSPDTDSRIATADTMIKITPGGTATVSSGKPVELVNNNGTQHVYIMENASGVPTLWYDGGRFQACADGQGIFLSYIAVGQRRLVDCAPVEVAAVCSSGGVGSPLTGQLGKPLVVLCQSG</sequence>
<evidence type="ECO:0000313" key="3">
    <source>
        <dbReference type="Proteomes" id="UP000481861"/>
    </source>
</evidence>
<name>A0A7C8IKZ0_9PLEO</name>
<keyword evidence="1" id="KW-0732">Signal</keyword>